<evidence type="ECO:0000256" key="1">
    <source>
        <dbReference type="ARBA" id="ARBA00004370"/>
    </source>
</evidence>
<name>Q55CZ8_DICDI</name>
<reference evidence="7 8" key="1">
    <citation type="journal article" date="2005" name="Nature">
        <title>The genome of the social amoeba Dictyostelium discoideum.</title>
        <authorList>
            <consortium name="The Dictyostelium discoideum Sequencing Consortium"/>
            <person name="Eichinger L."/>
            <person name="Pachebat J.A."/>
            <person name="Glockner G."/>
            <person name="Rajandream M.A."/>
            <person name="Sucgang R."/>
            <person name="Berriman M."/>
            <person name="Song J."/>
            <person name="Olsen R."/>
            <person name="Szafranski K."/>
            <person name="Xu Q."/>
            <person name="Tunggal B."/>
            <person name="Kummerfeld S."/>
            <person name="Madera M."/>
            <person name="Konfortov B.A."/>
            <person name="Rivero F."/>
            <person name="Bankier A.T."/>
            <person name="Lehmann R."/>
            <person name="Hamlin N."/>
            <person name="Davies R."/>
            <person name="Gaudet P."/>
            <person name="Fey P."/>
            <person name="Pilcher K."/>
            <person name="Chen G."/>
            <person name="Saunders D."/>
            <person name="Sodergren E."/>
            <person name="Davis P."/>
            <person name="Kerhornou A."/>
            <person name="Nie X."/>
            <person name="Hall N."/>
            <person name="Anjard C."/>
            <person name="Hemphill L."/>
            <person name="Bason N."/>
            <person name="Farbrother P."/>
            <person name="Desany B."/>
            <person name="Just E."/>
            <person name="Morio T."/>
            <person name="Rost R."/>
            <person name="Churcher C."/>
            <person name="Cooper J."/>
            <person name="Haydock S."/>
            <person name="van Driessche N."/>
            <person name="Cronin A."/>
            <person name="Goodhead I."/>
            <person name="Muzny D."/>
            <person name="Mourier T."/>
            <person name="Pain A."/>
            <person name="Lu M."/>
            <person name="Harper D."/>
            <person name="Lindsay R."/>
            <person name="Hauser H."/>
            <person name="James K."/>
            <person name="Quiles M."/>
            <person name="Madan Babu M."/>
            <person name="Saito T."/>
            <person name="Buchrieser C."/>
            <person name="Wardroper A."/>
            <person name="Felder M."/>
            <person name="Thangavelu M."/>
            <person name="Johnson D."/>
            <person name="Knights A."/>
            <person name="Loulseged H."/>
            <person name="Mungall K."/>
            <person name="Oliver K."/>
            <person name="Price C."/>
            <person name="Quail M.A."/>
            <person name="Urushihara H."/>
            <person name="Hernandez J."/>
            <person name="Rabbinowitsch E."/>
            <person name="Steffen D."/>
            <person name="Sanders M."/>
            <person name="Ma J."/>
            <person name="Kohara Y."/>
            <person name="Sharp S."/>
            <person name="Simmonds M."/>
            <person name="Spiegler S."/>
            <person name="Tivey A."/>
            <person name="Sugano S."/>
            <person name="White B."/>
            <person name="Walker D."/>
            <person name="Woodward J."/>
            <person name="Winckler T."/>
            <person name="Tanaka Y."/>
            <person name="Shaulsky G."/>
            <person name="Schleicher M."/>
            <person name="Weinstock G."/>
            <person name="Rosenthal A."/>
            <person name="Cox E.C."/>
            <person name="Chisholm R.L."/>
            <person name="Gibbs R."/>
            <person name="Loomis W.F."/>
            <person name="Platzer M."/>
            <person name="Kay R.R."/>
            <person name="Williams J."/>
            <person name="Dear P.H."/>
            <person name="Noegel A.A."/>
            <person name="Barrell B."/>
            <person name="Kuspa A."/>
        </authorList>
    </citation>
    <scope>NUCLEOTIDE SEQUENCE [LARGE SCALE GENOMIC DNA]</scope>
    <source>
        <strain evidence="7 8">AX4</strain>
    </source>
</reference>
<comment type="similarity">
    <text evidence="2">Belongs to the UPF0057 (PMP3) family.</text>
</comment>
<organism evidence="7 8">
    <name type="scientific">Dictyostelium discoideum</name>
    <name type="common">Social amoeba</name>
    <dbReference type="NCBI Taxonomy" id="44689"/>
    <lineage>
        <taxon>Eukaryota</taxon>
        <taxon>Amoebozoa</taxon>
        <taxon>Evosea</taxon>
        <taxon>Eumycetozoa</taxon>
        <taxon>Dictyostelia</taxon>
        <taxon>Dictyosteliales</taxon>
        <taxon>Dictyosteliaceae</taxon>
        <taxon>Dictyostelium</taxon>
    </lineage>
</organism>
<dbReference type="HOGENOM" id="CLU_2351050_0_0_1"/>
<dbReference type="Proteomes" id="UP000002195">
    <property type="component" value="Unassembled WGS sequence"/>
</dbReference>
<dbReference type="GO" id="GO:0016020">
    <property type="term" value="C:membrane"/>
    <property type="evidence" value="ECO:0007669"/>
    <property type="project" value="UniProtKB-SubCell"/>
</dbReference>
<dbReference type="AlphaFoldDB" id="Q55CZ8"/>
<proteinExistence type="inferred from homology"/>
<dbReference type="Pfam" id="PF01679">
    <property type="entry name" value="Pmp3"/>
    <property type="match status" value="1"/>
</dbReference>
<evidence type="ECO:0000256" key="2">
    <source>
        <dbReference type="ARBA" id="ARBA00009530"/>
    </source>
</evidence>
<evidence type="ECO:0000256" key="6">
    <source>
        <dbReference type="SAM" id="Phobius"/>
    </source>
</evidence>
<dbReference type="GeneID" id="8617288"/>
<feature type="transmembrane region" description="Helical" evidence="6">
    <location>
        <begin position="6"/>
        <end position="25"/>
    </location>
</feature>
<accession>Q55CZ8</accession>
<dbReference type="EMBL" id="AAFI02000005">
    <property type="protein sequence ID" value="EAL72681.1"/>
    <property type="molecule type" value="Genomic_DNA"/>
</dbReference>
<evidence type="ECO:0000313" key="8">
    <source>
        <dbReference type="Proteomes" id="UP000002195"/>
    </source>
</evidence>
<comment type="caution">
    <text evidence="7">The sequence shown here is derived from an EMBL/GenBank/DDBJ whole genome shotgun (WGS) entry which is preliminary data.</text>
</comment>
<protein>
    <submittedName>
        <fullName evidence="7">Uncharacterized protein</fullName>
    </submittedName>
</protein>
<dbReference type="PaxDb" id="44689-DDB0201875"/>
<evidence type="ECO:0000256" key="4">
    <source>
        <dbReference type="ARBA" id="ARBA00022989"/>
    </source>
</evidence>
<dbReference type="VEuPathDB" id="AmoebaDB:DDB_G0270662"/>
<evidence type="ECO:0000256" key="5">
    <source>
        <dbReference type="ARBA" id="ARBA00023136"/>
    </source>
</evidence>
<keyword evidence="3 6" id="KW-0812">Transmembrane</keyword>
<evidence type="ECO:0000256" key="3">
    <source>
        <dbReference type="ARBA" id="ARBA00022692"/>
    </source>
</evidence>
<gene>
    <name evidence="7" type="ORF">DDB_G0270662</name>
</gene>
<feature type="transmembrane region" description="Helical" evidence="6">
    <location>
        <begin position="61"/>
        <end position="84"/>
    </location>
</feature>
<dbReference type="KEGG" id="ddi:DDB_G0270662"/>
<dbReference type="PANTHER" id="PTHR21659:SF42">
    <property type="entry name" value="UPF0057 MEMBRANE PROTEIN ZK632.10-RELATED"/>
    <property type="match status" value="1"/>
</dbReference>
<dbReference type="InterPro" id="IPR000612">
    <property type="entry name" value="PMP3"/>
</dbReference>
<evidence type="ECO:0000313" key="7">
    <source>
        <dbReference type="EMBL" id="EAL72681.1"/>
    </source>
</evidence>
<keyword evidence="5 6" id="KW-0472">Membrane</keyword>
<dbReference type="PANTHER" id="PTHR21659">
    <property type="entry name" value="HYDROPHOBIC PROTEIN RCI2 LOW TEMPERATURE AND SALT RESPONSIVE PROTEIN LTI6 -RELATED"/>
    <property type="match status" value="1"/>
</dbReference>
<feature type="transmembrane region" description="Helical" evidence="6">
    <location>
        <begin position="32"/>
        <end position="55"/>
    </location>
</feature>
<dbReference type="InParanoid" id="Q55CZ8"/>
<dbReference type="SMR" id="Q55CZ8"/>
<dbReference type="dictyBase" id="DDB_G0270662"/>
<sequence>MGHALGTILLLILAFIFSPLSVFFVRGCGKSLVINCLLFIIGVIPGIIHAIWFVSFLFPTLITLSFLFFSFLFFSFLFFSFSFIENGQQPIIFNFFF</sequence>
<keyword evidence="4 6" id="KW-1133">Transmembrane helix</keyword>
<keyword evidence="8" id="KW-1185">Reference proteome</keyword>
<comment type="subcellular location">
    <subcellularLocation>
        <location evidence="1">Membrane</location>
    </subcellularLocation>
</comment>
<dbReference type="RefSeq" id="XP_646333.1">
    <property type="nucleotide sequence ID" value="XM_641241.1"/>
</dbReference>